<dbReference type="PANTHER" id="PTHR37312">
    <property type="entry name" value="MEMBRANE-BOUND ACYLTRANSFERASE YKRP-RELATED"/>
    <property type="match status" value="1"/>
</dbReference>
<proteinExistence type="predicted"/>
<feature type="transmembrane region" description="Helical" evidence="2">
    <location>
        <begin position="64"/>
        <end position="85"/>
    </location>
</feature>
<protein>
    <submittedName>
        <fullName evidence="4">Fucose 4-O-acetylase-like acetyltransferase</fullName>
    </submittedName>
</protein>
<evidence type="ECO:0000256" key="2">
    <source>
        <dbReference type="SAM" id="Phobius"/>
    </source>
</evidence>
<keyword evidence="4" id="KW-0808">Transferase</keyword>
<evidence type="ECO:0000259" key="3">
    <source>
        <dbReference type="Pfam" id="PF01757"/>
    </source>
</evidence>
<dbReference type="InterPro" id="IPR002656">
    <property type="entry name" value="Acyl_transf_3_dom"/>
</dbReference>
<dbReference type="RefSeq" id="WP_184291454.1">
    <property type="nucleotide sequence ID" value="NZ_JACHJO010000006.1"/>
</dbReference>
<feature type="transmembrane region" description="Helical" evidence="2">
    <location>
        <begin position="180"/>
        <end position="197"/>
    </location>
</feature>
<feature type="transmembrane region" description="Helical" evidence="2">
    <location>
        <begin position="157"/>
        <end position="174"/>
    </location>
</feature>
<reference evidence="4 5" key="1">
    <citation type="submission" date="2020-08" db="EMBL/GenBank/DDBJ databases">
        <title>Genomic Encyclopedia of Type Strains, Phase III (KMG-III): the genomes of soil and plant-associated and newly described type strains.</title>
        <authorList>
            <person name="Whitman W."/>
        </authorList>
    </citation>
    <scope>NUCLEOTIDE SEQUENCE [LARGE SCALE GENOMIC DNA]</scope>
    <source>
        <strain evidence="4 5">CECT 8712</strain>
    </source>
</reference>
<keyword evidence="2" id="KW-1133">Transmembrane helix</keyword>
<feature type="region of interest" description="Disordered" evidence="1">
    <location>
        <begin position="1"/>
        <end position="29"/>
    </location>
</feature>
<organism evidence="4 5">
    <name type="scientific">Nocardiopsis algeriensis</name>
    <dbReference type="NCBI Taxonomy" id="1478215"/>
    <lineage>
        <taxon>Bacteria</taxon>
        <taxon>Bacillati</taxon>
        <taxon>Actinomycetota</taxon>
        <taxon>Actinomycetes</taxon>
        <taxon>Streptosporangiales</taxon>
        <taxon>Nocardiopsidaceae</taxon>
        <taxon>Nocardiopsis</taxon>
    </lineage>
</organism>
<feature type="domain" description="Acyltransferase 3" evidence="3">
    <location>
        <begin position="33"/>
        <end position="328"/>
    </location>
</feature>
<dbReference type="PANTHER" id="PTHR37312:SF1">
    <property type="entry name" value="MEMBRANE-BOUND ACYLTRANSFERASE YKRP-RELATED"/>
    <property type="match status" value="1"/>
</dbReference>
<evidence type="ECO:0000256" key="1">
    <source>
        <dbReference type="SAM" id="MobiDB-lite"/>
    </source>
</evidence>
<feature type="transmembrane region" description="Helical" evidence="2">
    <location>
        <begin position="209"/>
        <end position="230"/>
    </location>
</feature>
<dbReference type="Pfam" id="PF01757">
    <property type="entry name" value="Acyl_transf_3"/>
    <property type="match status" value="1"/>
</dbReference>
<dbReference type="GO" id="GO:0016747">
    <property type="term" value="F:acyltransferase activity, transferring groups other than amino-acyl groups"/>
    <property type="evidence" value="ECO:0007669"/>
    <property type="project" value="InterPro"/>
</dbReference>
<name>A0A841IQF7_9ACTN</name>
<accession>A0A841IQF7</accession>
<evidence type="ECO:0000313" key="5">
    <source>
        <dbReference type="Proteomes" id="UP000536604"/>
    </source>
</evidence>
<feature type="transmembrane region" description="Helical" evidence="2">
    <location>
        <begin position="40"/>
        <end position="58"/>
    </location>
</feature>
<feature type="transmembrane region" description="Helical" evidence="2">
    <location>
        <begin position="312"/>
        <end position="334"/>
    </location>
</feature>
<feature type="compositionally biased region" description="Basic and acidic residues" evidence="1">
    <location>
        <begin position="1"/>
        <end position="11"/>
    </location>
</feature>
<sequence length="375" mass="41249">MTEPEDRRPDRGAASPTAESNPAAAETTPARDARLDNAKFLLIGLVVVGHMLGPMRDYGPANVLYYWIYFFHMPAFILISGYLSRSFTTSPRRVEKLILTLAVPYLVFWAVDHAVHALQRGSLPDALSLLQPTYALWFLVALFLWRLSVPVWQRLRRPVAVALVVSVCAATTDLGSGTLAIGRVLSFLPFFVLGLTLRREHLALLDKLWVRVGAVAVMGVTALLAVPASQELSTDWLFLSSSLTDRDIDPLLPGLGIRLAFLGIALAMSIAFLALTPKRRTWFTDLGAYTLYVYLGHAALMEPLRMTPWYDVATGPVGTVATLLLAAGLVLLLCSPWVRACLRWAVEPRSTWFLKPLPDTPRPAERESAGSGSRA</sequence>
<feature type="transmembrane region" description="Helical" evidence="2">
    <location>
        <begin position="97"/>
        <end position="115"/>
    </location>
</feature>
<evidence type="ECO:0000313" key="4">
    <source>
        <dbReference type="EMBL" id="MBB6120424.1"/>
    </source>
</evidence>
<keyword evidence="2" id="KW-0812">Transmembrane</keyword>
<dbReference type="Proteomes" id="UP000536604">
    <property type="component" value="Unassembled WGS sequence"/>
</dbReference>
<keyword evidence="2" id="KW-0472">Membrane</keyword>
<keyword evidence="5" id="KW-1185">Reference proteome</keyword>
<comment type="caution">
    <text evidence="4">The sequence shown here is derived from an EMBL/GenBank/DDBJ whole genome shotgun (WGS) entry which is preliminary data.</text>
</comment>
<gene>
    <name evidence="4" type="ORF">FHS13_002376</name>
</gene>
<feature type="transmembrane region" description="Helical" evidence="2">
    <location>
        <begin position="282"/>
        <end position="300"/>
    </location>
</feature>
<feature type="transmembrane region" description="Helical" evidence="2">
    <location>
        <begin position="250"/>
        <end position="275"/>
    </location>
</feature>
<dbReference type="AlphaFoldDB" id="A0A841IQF7"/>
<dbReference type="EMBL" id="JACHJO010000006">
    <property type="protein sequence ID" value="MBB6120424.1"/>
    <property type="molecule type" value="Genomic_DNA"/>
</dbReference>
<feature type="transmembrane region" description="Helical" evidence="2">
    <location>
        <begin position="127"/>
        <end position="145"/>
    </location>
</feature>
<dbReference type="InterPro" id="IPR052734">
    <property type="entry name" value="Nod_factor_acetyltransferase"/>
</dbReference>